<dbReference type="Proteomes" id="UP001161916">
    <property type="component" value="Unassembled WGS sequence"/>
</dbReference>
<dbReference type="AlphaFoldDB" id="A0AA43T4C3"/>
<dbReference type="EMBL" id="JAOPMH010000007">
    <property type="protein sequence ID" value="MDH7890209.1"/>
    <property type="molecule type" value="Genomic_DNA"/>
</dbReference>
<sequence>MTIEKWRTVPFIAKLHSESSPRDGTESRYANENFIESGIAIGTMADTRDNAQNTRNLSSYNPPLLKSPML</sequence>
<evidence type="ECO:0000256" key="1">
    <source>
        <dbReference type="SAM" id="MobiDB-lite"/>
    </source>
</evidence>
<organism evidence="2 3">
    <name type="scientific">Bifidobacterium catenulatum subsp. kashiwanohense</name>
    <dbReference type="NCBI Taxonomy" id="630129"/>
    <lineage>
        <taxon>Bacteria</taxon>
        <taxon>Bacillati</taxon>
        <taxon>Actinomycetota</taxon>
        <taxon>Actinomycetes</taxon>
        <taxon>Bifidobacteriales</taxon>
        <taxon>Bifidobacteriaceae</taxon>
        <taxon>Bifidobacterium</taxon>
    </lineage>
</organism>
<gene>
    <name evidence="2" type="ORF">OB951_06315</name>
</gene>
<reference evidence="2" key="1">
    <citation type="submission" date="2022-09" db="EMBL/GenBank/DDBJ databases">
        <authorList>
            <person name="Orihara K."/>
        </authorList>
    </citation>
    <scope>NUCLEOTIDE SEQUENCE</scope>
    <source>
        <strain evidence="2">YIT 13062</strain>
    </source>
</reference>
<accession>A0AA43T4C3</accession>
<dbReference type="RefSeq" id="WP_174773229.1">
    <property type="nucleotide sequence ID" value="NZ_JAOPMF010000006.1"/>
</dbReference>
<protein>
    <submittedName>
        <fullName evidence="2">Uncharacterized protein</fullName>
    </submittedName>
</protein>
<evidence type="ECO:0000313" key="3">
    <source>
        <dbReference type="Proteomes" id="UP001161916"/>
    </source>
</evidence>
<reference evidence="2" key="2">
    <citation type="journal article" date="2023" name="Gut Microbes">
        <title>Characterization of Bifidobacterium kashiwanohense that utilizes both milk- and plant-derived oligosaccharides.</title>
        <authorList>
            <person name="Orihara K."/>
            <person name="Yahagi K."/>
            <person name="Saito Y."/>
            <person name="Watanabe Y."/>
            <person name="Sasai T."/>
            <person name="Hara T."/>
            <person name="Tsukuda N."/>
            <person name="Oki K."/>
            <person name="Fujimoto J."/>
            <person name="Matsuki T."/>
        </authorList>
    </citation>
    <scope>NUCLEOTIDE SEQUENCE</scope>
    <source>
        <strain evidence="2">YIT 13062</strain>
    </source>
</reference>
<name>A0AA43T4C3_9BIFI</name>
<feature type="region of interest" description="Disordered" evidence="1">
    <location>
        <begin position="48"/>
        <end position="70"/>
    </location>
</feature>
<proteinExistence type="predicted"/>
<evidence type="ECO:0000313" key="2">
    <source>
        <dbReference type="EMBL" id="MDH7890209.1"/>
    </source>
</evidence>
<feature type="compositionally biased region" description="Polar residues" evidence="1">
    <location>
        <begin position="50"/>
        <end position="61"/>
    </location>
</feature>
<comment type="caution">
    <text evidence="2">The sequence shown here is derived from an EMBL/GenBank/DDBJ whole genome shotgun (WGS) entry which is preliminary data.</text>
</comment>